<dbReference type="AlphaFoldDB" id="A0A1S1J8R8"/>
<proteinExistence type="predicted"/>
<reference evidence="1" key="1">
    <citation type="submission" date="2016-09" db="EMBL/GenBank/DDBJ databases">
        <authorList>
            <person name="Capua I."/>
            <person name="De Benedictis P."/>
            <person name="Joannis T."/>
            <person name="Lombin L.H."/>
            <person name="Cattoli G."/>
        </authorList>
    </citation>
    <scope>NUCLEOTIDE SEQUENCE [LARGE SCALE GENOMIC DNA]</scope>
    <source>
        <strain evidence="1">MSU</strain>
    </source>
</reference>
<evidence type="ECO:0000313" key="1">
    <source>
        <dbReference type="EMBL" id="OHT47062.1"/>
    </source>
</evidence>
<name>A0A1S1J8R8_9FLAO</name>
<sequence length="120" mass="14288">MKQFKFLSVILLFLLSFVSREEFNKYVFGGEKFKSENNFISAKIQLVSTLTLKYLKDADVHLKIKKKIKYRATASENSTLNTPYLTKLIRFKFSKNRLSYGVVSVYQIQRHTYLHLYHFF</sequence>
<evidence type="ECO:0000313" key="4">
    <source>
        <dbReference type="Proteomes" id="UP000198319"/>
    </source>
</evidence>
<dbReference type="Proteomes" id="UP000180252">
    <property type="component" value="Unassembled WGS sequence"/>
</dbReference>
<gene>
    <name evidence="2" type="ORF">B0A71_20235</name>
    <name evidence="1" type="ORF">BHE19_21755</name>
</gene>
<accession>A0A1S1J8R8</accession>
<evidence type="ECO:0000313" key="3">
    <source>
        <dbReference type="Proteomes" id="UP000180252"/>
    </source>
</evidence>
<reference evidence="3" key="2">
    <citation type="submission" date="2016-09" db="EMBL/GenBank/DDBJ databases">
        <authorList>
            <person name="Chen S."/>
            <person name="Walker E."/>
        </authorList>
    </citation>
    <scope>NUCLEOTIDE SEQUENCE [LARGE SCALE GENOMIC DNA]</scope>
    <source>
        <strain evidence="3">MSU</strain>
    </source>
</reference>
<dbReference type="EMBL" id="MIKE01000006">
    <property type="protein sequence ID" value="OHT47062.1"/>
    <property type="molecule type" value="Genomic_DNA"/>
</dbReference>
<dbReference type="OrthoDB" id="1374698at2"/>
<keyword evidence="4" id="KW-1185">Reference proteome</keyword>
<dbReference type="EMBL" id="MUHG01000032">
    <property type="protein sequence ID" value="OXB15751.1"/>
    <property type="molecule type" value="Genomic_DNA"/>
</dbReference>
<organism evidence="1 3">
    <name type="scientific">Flavobacterium tructae</name>
    <dbReference type="NCBI Taxonomy" id="1114873"/>
    <lineage>
        <taxon>Bacteria</taxon>
        <taxon>Pseudomonadati</taxon>
        <taxon>Bacteroidota</taxon>
        <taxon>Flavobacteriia</taxon>
        <taxon>Flavobacteriales</taxon>
        <taxon>Flavobacteriaceae</taxon>
        <taxon>Flavobacterium</taxon>
    </lineage>
</organism>
<dbReference type="Proteomes" id="UP000198319">
    <property type="component" value="Unassembled WGS sequence"/>
</dbReference>
<reference evidence="2 4" key="3">
    <citation type="submission" date="2016-11" db="EMBL/GenBank/DDBJ databases">
        <title>Whole genomes of Flavobacteriaceae.</title>
        <authorList>
            <person name="Stine C."/>
            <person name="Li C."/>
            <person name="Tadesse D."/>
        </authorList>
    </citation>
    <scope>NUCLEOTIDE SEQUENCE [LARGE SCALE GENOMIC DNA]</scope>
    <source>
        <strain evidence="2 4">ATCC BAA-2541</strain>
    </source>
</reference>
<protein>
    <submittedName>
        <fullName evidence="1">Uncharacterized protein</fullName>
    </submittedName>
</protein>
<evidence type="ECO:0000313" key="2">
    <source>
        <dbReference type="EMBL" id="OXB15751.1"/>
    </source>
</evidence>
<comment type="caution">
    <text evidence="1">The sequence shown here is derived from an EMBL/GenBank/DDBJ whole genome shotgun (WGS) entry which is preliminary data.</text>
</comment>
<dbReference type="RefSeq" id="WP_070905714.1">
    <property type="nucleotide sequence ID" value="NZ_CP166110.1"/>
</dbReference>